<gene>
    <name evidence="2" type="ORF">Naga_100018g60</name>
</gene>
<reference evidence="2 3" key="1">
    <citation type="journal article" date="2014" name="Mol. Plant">
        <title>Chromosome Scale Genome Assembly and Transcriptome Profiling of Nannochloropsis gaditana in Nitrogen Depletion.</title>
        <authorList>
            <person name="Corteggiani Carpinelli E."/>
            <person name="Telatin A."/>
            <person name="Vitulo N."/>
            <person name="Forcato C."/>
            <person name="D'Angelo M."/>
            <person name="Schiavon R."/>
            <person name="Vezzi A."/>
            <person name="Giacometti G.M."/>
            <person name="Morosinotto T."/>
            <person name="Valle G."/>
        </authorList>
    </citation>
    <scope>NUCLEOTIDE SEQUENCE [LARGE SCALE GENOMIC DNA]</scope>
    <source>
        <strain evidence="2 3">B-31</strain>
    </source>
</reference>
<feature type="compositionally biased region" description="Acidic residues" evidence="1">
    <location>
        <begin position="169"/>
        <end position="188"/>
    </location>
</feature>
<evidence type="ECO:0000313" key="3">
    <source>
        <dbReference type="Proteomes" id="UP000019335"/>
    </source>
</evidence>
<dbReference type="AlphaFoldDB" id="W7U1P3"/>
<sequence>MHILHPHRAEKRRLCLSGYIFMTSTVGHDPNAFHQLPGDYASENKHDENGTEVSVVERVKEEYLHPCCQKELEATRARTKLMTKLTAADITRHAMERRRNVFGPGQANDQHQHVHGTGCCSLTVDYPALSDLRERQGGGSRAMEVGMPVGSGDGDEQALLRQAEREQNGDEEEEESDDEWLQELEDGDDGGFQEVRRAEMVRRALEQAELQALGVGLHTYVAPARALKIVQRASCPLVMHCYDPYSPISAALDLELEVLAARYPGTRFLRTAFGANGGTRDGRGGQGSKVLRESLRVPAPAPTGEYRKSVVLAVKEGRLVDSCYDFGRRFGDVKEGRVYGEAVEQWLQHCRVLERASVKSSAAAFSVGY</sequence>
<evidence type="ECO:0000313" key="2">
    <source>
        <dbReference type="EMBL" id="EWM26796.1"/>
    </source>
</evidence>
<keyword evidence="3" id="KW-1185">Reference proteome</keyword>
<protein>
    <submittedName>
        <fullName evidence="2">Uncharacterized protein</fullName>
    </submittedName>
</protein>
<comment type="caution">
    <text evidence="2">The sequence shown here is derived from an EMBL/GenBank/DDBJ whole genome shotgun (WGS) entry which is preliminary data.</text>
</comment>
<dbReference type="Proteomes" id="UP000019335">
    <property type="component" value="Chromosome 8"/>
</dbReference>
<proteinExistence type="predicted"/>
<feature type="region of interest" description="Disordered" evidence="1">
    <location>
        <begin position="135"/>
        <end position="188"/>
    </location>
</feature>
<evidence type="ECO:0000256" key="1">
    <source>
        <dbReference type="SAM" id="MobiDB-lite"/>
    </source>
</evidence>
<name>W7U1P3_9STRA</name>
<organism evidence="2 3">
    <name type="scientific">Nannochloropsis gaditana</name>
    <dbReference type="NCBI Taxonomy" id="72520"/>
    <lineage>
        <taxon>Eukaryota</taxon>
        <taxon>Sar</taxon>
        <taxon>Stramenopiles</taxon>
        <taxon>Ochrophyta</taxon>
        <taxon>Eustigmatophyceae</taxon>
        <taxon>Eustigmatales</taxon>
        <taxon>Monodopsidaceae</taxon>
        <taxon>Nannochloropsis</taxon>
    </lineage>
</organism>
<accession>W7U1P3</accession>
<dbReference type="EMBL" id="AZIL01000606">
    <property type="protein sequence ID" value="EWM26796.1"/>
    <property type="molecule type" value="Genomic_DNA"/>
</dbReference>
<dbReference type="OrthoDB" id="190426at2759"/>